<evidence type="ECO:0000256" key="1">
    <source>
        <dbReference type="ARBA" id="ARBA00022737"/>
    </source>
</evidence>
<reference evidence="5 6" key="1">
    <citation type="submission" date="2019-03" db="EMBL/GenBank/DDBJ databases">
        <title>Rhodosporidium diobovatum UCD-FST 08-225 genome sequencing, assembly, and annotation.</title>
        <authorList>
            <person name="Fakankun I.U."/>
            <person name="Fristensky B."/>
            <person name="Levin D.B."/>
        </authorList>
    </citation>
    <scope>NUCLEOTIDE SEQUENCE [LARGE SCALE GENOMIC DNA]</scope>
    <source>
        <strain evidence="5 6">UCD-FST 08-225</strain>
    </source>
</reference>
<protein>
    <recommendedName>
        <fullName evidence="4">RRM domain-containing protein</fullName>
    </recommendedName>
</protein>
<dbReference type="InterPro" id="IPR034156">
    <property type="entry name" value="Hrp1_RRM1"/>
</dbReference>
<evidence type="ECO:0000256" key="3">
    <source>
        <dbReference type="PROSITE-ProRule" id="PRU00176"/>
    </source>
</evidence>
<evidence type="ECO:0000256" key="2">
    <source>
        <dbReference type="ARBA" id="ARBA00022884"/>
    </source>
</evidence>
<evidence type="ECO:0000313" key="5">
    <source>
        <dbReference type="EMBL" id="TNY24075.1"/>
    </source>
</evidence>
<dbReference type="CDD" id="cd12577">
    <property type="entry name" value="RRM1_Hrp1p"/>
    <property type="match status" value="1"/>
</dbReference>
<keyword evidence="1" id="KW-0677">Repeat</keyword>
<dbReference type="Pfam" id="PF00076">
    <property type="entry name" value="RRM_1"/>
    <property type="match status" value="2"/>
</dbReference>
<dbReference type="AlphaFoldDB" id="A0A5C5G4X8"/>
<dbReference type="GO" id="GO:0006417">
    <property type="term" value="P:regulation of translation"/>
    <property type="evidence" value="ECO:0007669"/>
    <property type="project" value="TreeGrafter"/>
</dbReference>
<keyword evidence="6" id="KW-1185">Reference proteome</keyword>
<dbReference type="InterPro" id="IPR035979">
    <property type="entry name" value="RBD_domain_sf"/>
</dbReference>
<evidence type="ECO:0000259" key="4">
    <source>
        <dbReference type="PROSITE" id="PS50102"/>
    </source>
</evidence>
<keyword evidence="2 3" id="KW-0694">RNA-binding</keyword>
<dbReference type="Proteomes" id="UP000311382">
    <property type="component" value="Unassembled WGS sequence"/>
</dbReference>
<sequence length="179" mass="20526">MNLPAGSTHVRSKMFIGGLNWDTTDDTLKAYFEQFGRITNCMIMRDMETGRSRGFGFLTFEDVSSVNAVMAREHHLDGKTIDPKRAIPRSDTAKTDKLFVRALPQSCTQESFRAYWRQFGSITDATLMMDKDTGRHRGFGFVNYERREDVEKVLQAGRHYMDGQMVRRCLLMPVSKALP</sequence>
<dbReference type="Gene3D" id="3.30.70.330">
    <property type="match status" value="2"/>
</dbReference>
<dbReference type="SUPFAM" id="SSF54928">
    <property type="entry name" value="RNA-binding domain, RBD"/>
    <property type="match status" value="2"/>
</dbReference>
<dbReference type="PROSITE" id="PS50102">
    <property type="entry name" value="RRM"/>
    <property type="match status" value="2"/>
</dbReference>
<dbReference type="FunFam" id="3.30.70.330:FF:000025">
    <property type="entry name" value="RNA-binding protein Musashi homolog 2 isoform X1"/>
    <property type="match status" value="1"/>
</dbReference>
<dbReference type="PANTHER" id="PTHR48032:SF6">
    <property type="entry name" value="RNA-BINDING (RRM_RBD_RNP MOTIFS) FAMILY PROTEIN"/>
    <property type="match status" value="1"/>
</dbReference>
<accession>A0A5C5G4X8</accession>
<dbReference type="OrthoDB" id="1875751at2759"/>
<dbReference type="SMART" id="SM00360">
    <property type="entry name" value="RRM"/>
    <property type="match status" value="2"/>
</dbReference>
<name>A0A5C5G4X8_9BASI</name>
<dbReference type="InterPro" id="IPR012677">
    <property type="entry name" value="Nucleotide-bd_a/b_plait_sf"/>
</dbReference>
<feature type="domain" description="RRM" evidence="4">
    <location>
        <begin position="96"/>
        <end position="177"/>
    </location>
</feature>
<dbReference type="EMBL" id="SOZI01000005">
    <property type="protein sequence ID" value="TNY24075.1"/>
    <property type="molecule type" value="Genomic_DNA"/>
</dbReference>
<feature type="domain" description="RRM" evidence="4">
    <location>
        <begin position="12"/>
        <end position="87"/>
    </location>
</feature>
<comment type="caution">
    <text evidence="5">The sequence shown here is derived from an EMBL/GenBank/DDBJ whole genome shotgun (WGS) entry which is preliminary data.</text>
</comment>
<organism evidence="5 6">
    <name type="scientific">Rhodotorula diobovata</name>
    <dbReference type="NCBI Taxonomy" id="5288"/>
    <lineage>
        <taxon>Eukaryota</taxon>
        <taxon>Fungi</taxon>
        <taxon>Dikarya</taxon>
        <taxon>Basidiomycota</taxon>
        <taxon>Pucciniomycotina</taxon>
        <taxon>Microbotryomycetes</taxon>
        <taxon>Sporidiobolales</taxon>
        <taxon>Sporidiobolaceae</taxon>
        <taxon>Rhodotorula</taxon>
    </lineage>
</organism>
<proteinExistence type="predicted"/>
<gene>
    <name evidence="5" type="ORF">DMC30DRAFT_346361</name>
</gene>
<dbReference type="GO" id="GO:0003729">
    <property type="term" value="F:mRNA binding"/>
    <property type="evidence" value="ECO:0007669"/>
    <property type="project" value="TreeGrafter"/>
</dbReference>
<evidence type="ECO:0000313" key="6">
    <source>
        <dbReference type="Proteomes" id="UP000311382"/>
    </source>
</evidence>
<dbReference type="PANTHER" id="PTHR48032">
    <property type="entry name" value="RNA-BINDING PROTEIN MUSASHI HOMOLOG RBP6"/>
    <property type="match status" value="1"/>
</dbReference>
<dbReference type="InterPro" id="IPR000504">
    <property type="entry name" value="RRM_dom"/>
</dbReference>
<dbReference type="STRING" id="5288.A0A5C5G4X8"/>